<feature type="region of interest" description="Disordered" evidence="10">
    <location>
        <begin position="1"/>
        <end position="23"/>
    </location>
</feature>
<evidence type="ECO:0000313" key="13">
    <source>
        <dbReference type="Proteomes" id="UP000007058"/>
    </source>
</evidence>
<sequence>MSGGFYSLAGPGQQPCFPSDPRRDYPWRVMKERRRPERGRPNVIEIVVRVPADKADAVKAYAGRISRRRSPALREEVIGRLQSRADIMERFGVKNLYLFGSVVREEAKPTSDIDLMVEFFPGKPGGLFAYVELKHALEGLLGRPVDLITSGNIKPRLKKRILEECLLVYGEGDGRR</sequence>
<dbReference type="AlphaFoldDB" id="Q2W9C5"/>
<keyword evidence="7" id="KW-0067">ATP-binding</keyword>
<dbReference type="SUPFAM" id="SSF81301">
    <property type="entry name" value="Nucleotidyltransferase"/>
    <property type="match status" value="1"/>
</dbReference>
<dbReference type="Proteomes" id="UP000007058">
    <property type="component" value="Chromosome"/>
</dbReference>
<keyword evidence="13" id="KW-1185">Reference proteome</keyword>
<dbReference type="Pfam" id="PF01909">
    <property type="entry name" value="NTP_transf_2"/>
    <property type="match status" value="1"/>
</dbReference>
<keyword evidence="4" id="KW-0548">Nucleotidyltransferase</keyword>
<reference evidence="12 13" key="1">
    <citation type="journal article" date="2005" name="DNA Res.">
        <title>Complete genome sequence of the facultative anaerobic magnetotactic bacterium Magnetospirillum sp. strain AMB-1.</title>
        <authorList>
            <person name="Matsunaga T."/>
            <person name="Okamura Y."/>
            <person name="Fukuda Y."/>
            <person name="Wahyudi A.T."/>
            <person name="Murase Y."/>
            <person name="Takeyama H."/>
        </authorList>
    </citation>
    <scope>NUCLEOTIDE SEQUENCE [LARGE SCALE GENOMIC DNA]</scope>
    <source>
        <strain evidence="13">ATCC 700264 / AMB-1</strain>
    </source>
</reference>
<evidence type="ECO:0000256" key="7">
    <source>
        <dbReference type="ARBA" id="ARBA00022840"/>
    </source>
</evidence>
<evidence type="ECO:0000256" key="9">
    <source>
        <dbReference type="ARBA" id="ARBA00038276"/>
    </source>
</evidence>
<keyword evidence="6" id="KW-0547">Nucleotide-binding</keyword>
<evidence type="ECO:0000256" key="4">
    <source>
        <dbReference type="ARBA" id="ARBA00022695"/>
    </source>
</evidence>
<evidence type="ECO:0000256" key="3">
    <source>
        <dbReference type="ARBA" id="ARBA00022679"/>
    </source>
</evidence>
<comment type="cofactor">
    <cofactor evidence="1">
        <name>Mg(2+)</name>
        <dbReference type="ChEBI" id="CHEBI:18420"/>
    </cofactor>
</comment>
<dbReference type="GO" id="GO:0046872">
    <property type="term" value="F:metal ion binding"/>
    <property type="evidence" value="ECO:0007669"/>
    <property type="project" value="UniProtKB-KW"/>
</dbReference>
<name>Q2W9C5_PARM1</name>
<keyword evidence="2" id="KW-1277">Toxin-antitoxin system</keyword>
<evidence type="ECO:0000259" key="11">
    <source>
        <dbReference type="Pfam" id="PF01909"/>
    </source>
</evidence>
<gene>
    <name evidence="12" type="ordered locus">amb0746</name>
</gene>
<dbReference type="Gene3D" id="3.30.460.10">
    <property type="entry name" value="Beta Polymerase, domain 2"/>
    <property type="match status" value="1"/>
</dbReference>
<dbReference type="STRING" id="342108.amb0746"/>
<evidence type="ECO:0000256" key="2">
    <source>
        <dbReference type="ARBA" id="ARBA00022649"/>
    </source>
</evidence>
<dbReference type="KEGG" id="mag:amb0746"/>
<dbReference type="GO" id="GO:0005524">
    <property type="term" value="F:ATP binding"/>
    <property type="evidence" value="ECO:0007669"/>
    <property type="project" value="UniProtKB-KW"/>
</dbReference>
<keyword evidence="5" id="KW-0479">Metal-binding</keyword>
<dbReference type="HOGENOM" id="CLU_1667266_0_0_5"/>
<comment type="similarity">
    <text evidence="9">Belongs to the MntA antitoxin family.</text>
</comment>
<protein>
    <submittedName>
        <fullName evidence="12">Predicted nucleotidyltransferase</fullName>
    </submittedName>
</protein>
<dbReference type="InterPro" id="IPR043519">
    <property type="entry name" value="NT_sf"/>
</dbReference>
<dbReference type="EMBL" id="AP007255">
    <property type="protein sequence ID" value="BAE49550.1"/>
    <property type="molecule type" value="Genomic_DNA"/>
</dbReference>
<proteinExistence type="inferred from homology"/>
<evidence type="ECO:0000256" key="8">
    <source>
        <dbReference type="ARBA" id="ARBA00022842"/>
    </source>
</evidence>
<evidence type="ECO:0000256" key="10">
    <source>
        <dbReference type="SAM" id="MobiDB-lite"/>
    </source>
</evidence>
<keyword evidence="8" id="KW-0460">Magnesium</keyword>
<dbReference type="GO" id="GO:0016779">
    <property type="term" value="F:nucleotidyltransferase activity"/>
    <property type="evidence" value="ECO:0007669"/>
    <property type="project" value="UniProtKB-KW"/>
</dbReference>
<feature type="domain" description="Polymerase nucleotidyl transferase" evidence="11">
    <location>
        <begin position="88"/>
        <end position="167"/>
    </location>
</feature>
<dbReference type="InterPro" id="IPR052038">
    <property type="entry name" value="Type-VII_TA_antitoxin"/>
</dbReference>
<keyword evidence="3" id="KW-0808">Transferase</keyword>
<evidence type="ECO:0000256" key="5">
    <source>
        <dbReference type="ARBA" id="ARBA00022723"/>
    </source>
</evidence>
<evidence type="ECO:0000313" key="12">
    <source>
        <dbReference type="EMBL" id="BAE49550.1"/>
    </source>
</evidence>
<evidence type="ECO:0000256" key="6">
    <source>
        <dbReference type="ARBA" id="ARBA00022741"/>
    </source>
</evidence>
<organism evidence="12 13">
    <name type="scientific">Paramagnetospirillum magneticum (strain ATCC 700264 / AMB-1)</name>
    <name type="common">Magnetospirillum magneticum</name>
    <dbReference type="NCBI Taxonomy" id="342108"/>
    <lineage>
        <taxon>Bacteria</taxon>
        <taxon>Pseudomonadati</taxon>
        <taxon>Pseudomonadota</taxon>
        <taxon>Alphaproteobacteria</taxon>
        <taxon>Rhodospirillales</taxon>
        <taxon>Magnetospirillaceae</taxon>
        <taxon>Paramagnetospirillum</taxon>
    </lineage>
</organism>
<dbReference type="CDD" id="cd05403">
    <property type="entry name" value="NT_KNTase_like"/>
    <property type="match status" value="1"/>
</dbReference>
<dbReference type="PANTHER" id="PTHR33571:SF12">
    <property type="entry name" value="BSL3053 PROTEIN"/>
    <property type="match status" value="1"/>
</dbReference>
<evidence type="ECO:0000256" key="1">
    <source>
        <dbReference type="ARBA" id="ARBA00001946"/>
    </source>
</evidence>
<dbReference type="PANTHER" id="PTHR33571">
    <property type="entry name" value="SSL8005 PROTEIN"/>
    <property type="match status" value="1"/>
</dbReference>
<dbReference type="InterPro" id="IPR002934">
    <property type="entry name" value="Polymerase_NTP_transf_dom"/>
</dbReference>
<accession>Q2W9C5</accession>